<dbReference type="EMBL" id="BMYV01000001">
    <property type="protein sequence ID" value="GGX59315.1"/>
    <property type="molecule type" value="Genomic_DNA"/>
</dbReference>
<gene>
    <name evidence="2" type="ORF">GCM10011309_06230</name>
</gene>
<dbReference type="Proteomes" id="UP000600865">
    <property type="component" value="Unassembled WGS sequence"/>
</dbReference>
<comment type="caution">
    <text evidence="2">The sequence shown here is derived from an EMBL/GenBank/DDBJ whole genome shotgun (WGS) entry which is preliminary data.</text>
</comment>
<feature type="transmembrane region" description="Helical" evidence="1">
    <location>
        <begin position="54"/>
        <end position="73"/>
    </location>
</feature>
<feature type="transmembrane region" description="Helical" evidence="1">
    <location>
        <begin position="29"/>
        <end position="48"/>
    </location>
</feature>
<protein>
    <submittedName>
        <fullName evidence="2">Uncharacterized protein</fullName>
    </submittedName>
</protein>
<keyword evidence="1" id="KW-1133">Transmembrane helix</keyword>
<evidence type="ECO:0000313" key="2">
    <source>
        <dbReference type="EMBL" id="GGX59315.1"/>
    </source>
</evidence>
<proteinExistence type="predicted"/>
<keyword evidence="1" id="KW-0472">Membrane</keyword>
<reference evidence="2 3" key="1">
    <citation type="journal article" date="2014" name="Int. J. Syst. Evol. Microbiol.">
        <title>Complete genome sequence of Corynebacterium casei LMG S-19264T (=DSM 44701T), isolated from a smear-ripened cheese.</title>
        <authorList>
            <consortium name="US DOE Joint Genome Institute (JGI-PGF)"/>
            <person name="Walter F."/>
            <person name="Albersmeier A."/>
            <person name="Kalinowski J."/>
            <person name="Ruckert C."/>
        </authorList>
    </citation>
    <scope>NUCLEOTIDE SEQUENCE [LARGE SCALE GENOMIC DNA]</scope>
    <source>
        <strain evidence="2 3">KCTC 23968</strain>
    </source>
</reference>
<evidence type="ECO:0000313" key="3">
    <source>
        <dbReference type="Proteomes" id="UP000600865"/>
    </source>
</evidence>
<dbReference type="AlphaFoldDB" id="A0A918KD89"/>
<sequence length="109" mass="12751">MFHPRDKRDVAFVVTQNLMQMRMNFEKNLGVSFNIFATIFLIACIVYYKKYEPVHLIALTLSYAIGLIFGVILSTEKADERLRVQSSENRNRRLVAAQKKYVIPCYLEE</sequence>
<keyword evidence="3" id="KW-1185">Reference proteome</keyword>
<keyword evidence="1" id="KW-0812">Transmembrane</keyword>
<name>A0A918KD89_9PROT</name>
<organism evidence="2 3">
    <name type="scientific">Litorimonas cladophorae</name>
    <dbReference type="NCBI Taxonomy" id="1220491"/>
    <lineage>
        <taxon>Bacteria</taxon>
        <taxon>Pseudomonadati</taxon>
        <taxon>Pseudomonadota</taxon>
        <taxon>Alphaproteobacteria</taxon>
        <taxon>Maricaulales</taxon>
        <taxon>Robiginitomaculaceae</taxon>
    </lineage>
</organism>
<accession>A0A918KD89</accession>
<evidence type="ECO:0000256" key="1">
    <source>
        <dbReference type="SAM" id="Phobius"/>
    </source>
</evidence>